<dbReference type="PANTHER" id="PTHR47435">
    <property type="entry name" value="KELCH REPEAT PROTEIN (AFU_ORTHOLOGUE AFUA_5G12780)"/>
    <property type="match status" value="1"/>
</dbReference>
<proteinExistence type="predicted"/>
<dbReference type="STRING" id="321614.Q0UIR8"/>
<gene>
    <name evidence="3" type="ORF">SNOG_08346</name>
</gene>
<keyword evidence="2" id="KW-0408">Iron</keyword>
<dbReference type="VEuPathDB" id="FungiDB:JI435_083460"/>
<evidence type="ECO:0000256" key="2">
    <source>
        <dbReference type="ARBA" id="ARBA00023004"/>
    </source>
</evidence>
<dbReference type="RefSeq" id="XP_001798665.1">
    <property type="nucleotide sequence ID" value="XM_001798613.1"/>
</dbReference>
<dbReference type="Pfam" id="PF01344">
    <property type="entry name" value="Kelch_1"/>
    <property type="match status" value="1"/>
</dbReference>
<dbReference type="PANTHER" id="PTHR47435:SF4">
    <property type="entry name" value="KELCH REPEAT PROTEIN (AFU_ORTHOLOGUE AFUA_5G12780)"/>
    <property type="match status" value="1"/>
</dbReference>
<dbReference type="GeneID" id="5975563"/>
<organism evidence="3 4">
    <name type="scientific">Phaeosphaeria nodorum (strain SN15 / ATCC MYA-4574 / FGSC 10173)</name>
    <name type="common">Glume blotch fungus</name>
    <name type="synonym">Parastagonospora nodorum</name>
    <dbReference type="NCBI Taxonomy" id="321614"/>
    <lineage>
        <taxon>Eukaryota</taxon>
        <taxon>Fungi</taxon>
        <taxon>Dikarya</taxon>
        <taxon>Ascomycota</taxon>
        <taxon>Pezizomycotina</taxon>
        <taxon>Dothideomycetes</taxon>
        <taxon>Pleosporomycetidae</taxon>
        <taxon>Pleosporales</taxon>
        <taxon>Pleosporineae</taxon>
        <taxon>Phaeosphaeriaceae</taxon>
        <taxon>Parastagonospora</taxon>
    </lineage>
</organism>
<dbReference type="Gene3D" id="2.120.10.80">
    <property type="entry name" value="Kelch-type beta propeller"/>
    <property type="match status" value="2"/>
</dbReference>
<dbReference type="GO" id="GO:0019760">
    <property type="term" value="P:glucosinolate metabolic process"/>
    <property type="evidence" value="ECO:0007669"/>
    <property type="project" value="UniProtKB-ARBA"/>
</dbReference>
<evidence type="ECO:0000256" key="1">
    <source>
        <dbReference type="ARBA" id="ARBA00022737"/>
    </source>
</evidence>
<reference evidence="4" key="1">
    <citation type="journal article" date="2007" name="Plant Cell">
        <title>Dothideomycete-plant interactions illuminated by genome sequencing and EST analysis of the wheat pathogen Stagonospora nodorum.</title>
        <authorList>
            <person name="Hane J.K."/>
            <person name="Lowe R.G."/>
            <person name="Solomon P.S."/>
            <person name="Tan K.C."/>
            <person name="Schoch C.L."/>
            <person name="Spatafora J.W."/>
            <person name="Crous P.W."/>
            <person name="Kodira C."/>
            <person name="Birren B.W."/>
            <person name="Galagan J.E."/>
            <person name="Torriani S.F."/>
            <person name="McDonald B.A."/>
            <person name="Oliver R.P."/>
        </authorList>
    </citation>
    <scope>NUCLEOTIDE SEQUENCE [LARGE SCALE GENOMIC DNA]</scope>
    <source>
        <strain evidence="4">SN15 / ATCC MYA-4574 / FGSC 10173</strain>
    </source>
</reference>
<dbReference type="InterPro" id="IPR006652">
    <property type="entry name" value="Kelch_1"/>
</dbReference>
<dbReference type="eggNOG" id="KOG0379">
    <property type="taxonomic scope" value="Eukaryota"/>
</dbReference>
<keyword evidence="1" id="KW-0677">Repeat</keyword>
<dbReference type="Pfam" id="PF24681">
    <property type="entry name" value="Kelch_KLHDC2_KLHL20_DRC7"/>
    <property type="match status" value="1"/>
</dbReference>
<dbReference type="InterPro" id="IPR015915">
    <property type="entry name" value="Kelch-typ_b-propeller"/>
</dbReference>
<evidence type="ECO:0000313" key="4">
    <source>
        <dbReference type="Proteomes" id="UP000001055"/>
    </source>
</evidence>
<dbReference type="HOGENOM" id="CLU_030461_1_1_1"/>
<dbReference type="SMART" id="SM00612">
    <property type="entry name" value="Kelch"/>
    <property type="match status" value="2"/>
</dbReference>
<sequence length="498" mass="52796">MTSFGMSLSQILPVSNLSTLVLHVASITVAVFSFPYKRSSSSTLQPAMEPAAAGALYAAENLLEGAAALIKGITHPTLPIKANLTRITSAPVPRAHHTVSVLKGRAYIFGGEIEPGKLADNGMHVVILPSSGVLEADYTTFPARAANGLDDVPSSRKGHTSTVIGDSIYIFGGEGGNVSEEKGRVWAYHTVQNTWTYLDPTSDTLYPSQRTGHAAASSDFPGPKTVTYQEKAPQAPVDPSKFVPEPAESDSWGTIFVVGGRNVTTGQLSNDALAFDVKTRTWTNIPTPSGQPRDGASLALVGDRLYRFGGKGVETFSSGATELLDASHVWKHAEGGTTPLTSGWSWEELPHTEKAATTAAAPQARSNSGLVGVTTGQGRRYLLAIGGESENSGFLDDIWALQLPPESSTAASTKDSIRATMKRDTHESQWAEVLYKHVDTRGEEEKEVPGEPKRGLGARGHFAVAKGTEVDGATAVVWGGEDANGQILSDGWMITVDR</sequence>
<evidence type="ECO:0008006" key="5">
    <source>
        <dbReference type="Google" id="ProtNLM"/>
    </source>
</evidence>
<protein>
    <recommendedName>
        <fullName evidence="5">Galactose oxidase</fullName>
    </recommendedName>
</protein>
<dbReference type="InParanoid" id="Q0UIR8"/>
<dbReference type="AlphaFoldDB" id="Q0UIR8"/>
<dbReference type="OMA" id="FFVHAGC"/>
<dbReference type="Proteomes" id="UP000001055">
    <property type="component" value="Unassembled WGS sequence"/>
</dbReference>
<evidence type="ECO:0000313" key="3">
    <source>
        <dbReference type="EMBL" id="EAT84622.1"/>
    </source>
</evidence>
<accession>Q0UIR8</accession>
<dbReference type="EMBL" id="CH445336">
    <property type="protein sequence ID" value="EAT84622.1"/>
    <property type="molecule type" value="Genomic_DNA"/>
</dbReference>
<dbReference type="SUPFAM" id="SSF117281">
    <property type="entry name" value="Kelch motif"/>
    <property type="match status" value="1"/>
</dbReference>
<name>Q0UIR8_PHANO</name>
<dbReference type="KEGG" id="pno:SNOG_08346"/>